<evidence type="ECO:0000256" key="2">
    <source>
        <dbReference type="ARBA" id="ARBA00023015"/>
    </source>
</evidence>
<dbReference type="InterPro" id="IPR039425">
    <property type="entry name" value="RNA_pol_sigma-70-like"/>
</dbReference>
<sequence>MPDHEVSPSVPTDRVPGVDEDIETRFRELYETTSGRVYAFLRRHTDPDLAETVTAEVFVKAWRHFDSMGPEPLGWLITTARRTLIDHQRARGRRLRLTEQVYALERSASTPTPETVVTERQAVFDALERLGETDREALLLVGWDGLSHQMAAAVLGMGKSAFTKRLGRARQRFEELLDPTTPARPVPLRRVS</sequence>
<keyword evidence="2" id="KW-0805">Transcription regulation</keyword>
<dbReference type="PANTHER" id="PTHR43133:SF62">
    <property type="entry name" value="RNA POLYMERASE SIGMA FACTOR SIGZ"/>
    <property type="match status" value="1"/>
</dbReference>
<keyword evidence="3" id="KW-0731">Sigma factor</keyword>
<evidence type="ECO:0000259" key="5">
    <source>
        <dbReference type="Pfam" id="PF04542"/>
    </source>
</evidence>
<accession>A0A3P1TF93</accession>
<dbReference type="AlphaFoldDB" id="A0A3P1TF93"/>
<comment type="caution">
    <text evidence="7">The sequence shown here is derived from an EMBL/GenBank/DDBJ whole genome shotgun (WGS) entry which is preliminary data.</text>
</comment>
<dbReference type="InterPro" id="IPR013325">
    <property type="entry name" value="RNA_pol_sigma_r2"/>
</dbReference>
<dbReference type="Gene3D" id="1.10.10.10">
    <property type="entry name" value="Winged helix-like DNA-binding domain superfamily/Winged helix DNA-binding domain"/>
    <property type="match status" value="1"/>
</dbReference>
<reference evidence="7 8" key="1">
    <citation type="submission" date="2018-11" db="EMBL/GenBank/DDBJ databases">
        <title>Genomes From Bacteria Associated with the Canine Oral Cavity: a Test Case for Automated Genome-Based Taxonomic Assignment.</title>
        <authorList>
            <person name="Coil D.A."/>
            <person name="Jospin G."/>
            <person name="Darling A.E."/>
            <person name="Wallis C."/>
            <person name="Davis I.J."/>
            <person name="Harris S."/>
            <person name="Eisen J.A."/>
            <person name="Holcombe L.J."/>
            <person name="O'Flynn C."/>
        </authorList>
    </citation>
    <scope>NUCLEOTIDE SEQUENCE [LARGE SCALE GENOMIC DNA]</scope>
    <source>
        <strain evidence="7 8">OH887_COT-365</strain>
    </source>
</reference>
<evidence type="ECO:0000313" key="7">
    <source>
        <dbReference type="EMBL" id="RRD07213.1"/>
    </source>
</evidence>
<keyword evidence="4" id="KW-0804">Transcription</keyword>
<dbReference type="InterPro" id="IPR013249">
    <property type="entry name" value="RNA_pol_sigma70_r4_t2"/>
</dbReference>
<feature type="domain" description="RNA polymerase sigma-70 region 2" evidence="5">
    <location>
        <begin position="29"/>
        <end position="94"/>
    </location>
</feature>
<dbReference type="GO" id="GO:0016987">
    <property type="term" value="F:sigma factor activity"/>
    <property type="evidence" value="ECO:0007669"/>
    <property type="project" value="UniProtKB-KW"/>
</dbReference>
<name>A0A3P1TF93_9ACTN</name>
<dbReference type="Proteomes" id="UP000280819">
    <property type="component" value="Unassembled WGS sequence"/>
</dbReference>
<gene>
    <name evidence="7" type="ORF">EII34_01655</name>
</gene>
<feature type="domain" description="RNA polymerase sigma factor 70 region 4 type 2" evidence="6">
    <location>
        <begin position="121"/>
        <end position="172"/>
    </location>
</feature>
<dbReference type="Pfam" id="PF08281">
    <property type="entry name" value="Sigma70_r4_2"/>
    <property type="match status" value="1"/>
</dbReference>
<dbReference type="InterPro" id="IPR036388">
    <property type="entry name" value="WH-like_DNA-bd_sf"/>
</dbReference>
<comment type="similarity">
    <text evidence="1">Belongs to the sigma-70 factor family. ECF subfamily.</text>
</comment>
<dbReference type="InterPro" id="IPR007627">
    <property type="entry name" value="RNA_pol_sigma70_r2"/>
</dbReference>
<organism evidence="7 8">
    <name type="scientific">Arachnia propionica</name>
    <dbReference type="NCBI Taxonomy" id="1750"/>
    <lineage>
        <taxon>Bacteria</taxon>
        <taxon>Bacillati</taxon>
        <taxon>Actinomycetota</taxon>
        <taxon>Actinomycetes</taxon>
        <taxon>Propionibacteriales</taxon>
        <taxon>Propionibacteriaceae</taxon>
        <taxon>Arachnia</taxon>
    </lineage>
</organism>
<dbReference type="SUPFAM" id="SSF88946">
    <property type="entry name" value="Sigma2 domain of RNA polymerase sigma factors"/>
    <property type="match status" value="1"/>
</dbReference>
<protein>
    <submittedName>
        <fullName evidence="7">RNA polymerase sigma factor</fullName>
    </submittedName>
</protein>
<evidence type="ECO:0000256" key="1">
    <source>
        <dbReference type="ARBA" id="ARBA00010641"/>
    </source>
</evidence>
<evidence type="ECO:0000313" key="8">
    <source>
        <dbReference type="Proteomes" id="UP000280819"/>
    </source>
</evidence>
<dbReference type="PANTHER" id="PTHR43133">
    <property type="entry name" value="RNA POLYMERASE ECF-TYPE SIGMA FACTO"/>
    <property type="match status" value="1"/>
</dbReference>
<dbReference type="GO" id="GO:0003677">
    <property type="term" value="F:DNA binding"/>
    <property type="evidence" value="ECO:0007669"/>
    <property type="project" value="InterPro"/>
</dbReference>
<evidence type="ECO:0000256" key="4">
    <source>
        <dbReference type="ARBA" id="ARBA00023163"/>
    </source>
</evidence>
<proteinExistence type="inferred from homology"/>
<dbReference type="OrthoDB" id="4184921at2"/>
<dbReference type="NCBIfam" id="TIGR02937">
    <property type="entry name" value="sigma70-ECF"/>
    <property type="match status" value="1"/>
</dbReference>
<dbReference type="InterPro" id="IPR014284">
    <property type="entry name" value="RNA_pol_sigma-70_dom"/>
</dbReference>
<dbReference type="GO" id="GO:0006352">
    <property type="term" value="P:DNA-templated transcription initiation"/>
    <property type="evidence" value="ECO:0007669"/>
    <property type="project" value="InterPro"/>
</dbReference>
<dbReference type="Gene3D" id="1.10.1740.10">
    <property type="match status" value="1"/>
</dbReference>
<evidence type="ECO:0000259" key="6">
    <source>
        <dbReference type="Pfam" id="PF08281"/>
    </source>
</evidence>
<evidence type="ECO:0000256" key="3">
    <source>
        <dbReference type="ARBA" id="ARBA00023082"/>
    </source>
</evidence>
<dbReference type="SUPFAM" id="SSF88659">
    <property type="entry name" value="Sigma3 and sigma4 domains of RNA polymerase sigma factors"/>
    <property type="match status" value="1"/>
</dbReference>
<dbReference type="EMBL" id="RQZG01000001">
    <property type="protein sequence ID" value="RRD07213.1"/>
    <property type="molecule type" value="Genomic_DNA"/>
</dbReference>
<dbReference type="InterPro" id="IPR013324">
    <property type="entry name" value="RNA_pol_sigma_r3/r4-like"/>
</dbReference>
<dbReference type="Pfam" id="PF04542">
    <property type="entry name" value="Sigma70_r2"/>
    <property type="match status" value="1"/>
</dbReference>